<dbReference type="EMBL" id="CSUW01000001">
    <property type="protein sequence ID" value="CPT03704.1"/>
    <property type="molecule type" value="Genomic_DNA"/>
</dbReference>
<comment type="caution">
    <text evidence="1">The sequence shown here is derived from an EMBL/GenBank/DDBJ whole genome shotgun (WGS) entry which is preliminary data.</text>
</comment>
<reference evidence="1 2" key="1">
    <citation type="submission" date="2015-03" db="EMBL/GenBank/DDBJ databases">
        <authorList>
            <consortium name="Pathogen Informatics"/>
            <person name="Murphy D."/>
        </authorList>
    </citation>
    <scope>NUCLEOTIDE SEQUENCE [LARGE SCALE GENOMIC DNA]</scope>
    <source>
        <strain evidence="1 2">PAP036</strain>
    </source>
</reference>
<accession>A0AB33T222</accession>
<dbReference type="Proteomes" id="UP000038487">
    <property type="component" value="Unassembled WGS sequence"/>
</dbReference>
<name>A0AB33T222_9MYCO</name>
<evidence type="ECO:0000313" key="1">
    <source>
        <dbReference type="EMBL" id="CPT03704.1"/>
    </source>
</evidence>
<dbReference type="AlphaFoldDB" id="A0AB33T222"/>
<proteinExistence type="predicted"/>
<organism evidence="1 2">
    <name type="scientific">Mycobacteroides abscessus</name>
    <dbReference type="NCBI Taxonomy" id="36809"/>
    <lineage>
        <taxon>Bacteria</taxon>
        <taxon>Bacillati</taxon>
        <taxon>Actinomycetota</taxon>
        <taxon>Actinomycetes</taxon>
        <taxon>Mycobacteriales</taxon>
        <taxon>Mycobacteriaceae</taxon>
        <taxon>Mycobacteroides</taxon>
    </lineage>
</organism>
<sequence>MSLPHLQNPATPNTDDTPKAYPLPGVVKILCRELSAAVERGDYRQAEATRFALNAVAESTPVSAVAPAPVRPGYITGAWPMTPAETNERMRMYFATVKPSASGAEAEAHAARCGLAVIR</sequence>
<gene>
    <name evidence="1" type="ORF">ERS075527_00606</name>
</gene>
<protein>
    <submittedName>
        <fullName evidence="1">Uncharacterized protein</fullName>
    </submittedName>
</protein>
<dbReference type="RefSeq" id="WP_052537976.1">
    <property type="nucleotide sequence ID" value="NZ_CSUW01000001.1"/>
</dbReference>
<evidence type="ECO:0000313" key="2">
    <source>
        <dbReference type="Proteomes" id="UP000038487"/>
    </source>
</evidence>